<gene>
    <name evidence="2" type="ORF">V6N12_003073</name>
</gene>
<proteinExistence type="predicted"/>
<accession>A0ABR2ECK0</accession>
<dbReference type="PANTHER" id="PTHR47723">
    <property type="entry name" value="OS05G0353850 PROTEIN"/>
    <property type="match status" value="1"/>
</dbReference>
<organism evidence="2 3">
    <name type="scientific">Hibiscus sabdariffa</name>
    <name type="common">roselle</name>
    <dbReference type="NCBI Taxonomy" id="183260"/>
    <lineage>
        <taxon>Eukaryota</taxon>
        <taxon>Viridiplantae</taxon>
        <taxon>Streptophyta</taxon>
        <taxon>Embryophyta</taxon>
        <taxon>Tracheophyta</taxon>
        <taxon>Spermatophyta</taxon>
        <taxon>Magnoliopsida</taxon>
        <taxon>eudicotyledons</taxon>
        <taxon>Gunneridae</taxon>
        <taxon>Pentapetalae</taxon>
        <taxon>rosids</taxon>
        <taxon>malvids</taxon>
        <taxon>Malvales</taxon>
        <taxon>Malvaceae</taxon>
        <taxon>Malvoideae</taxon>
        <taxon>Hibiscus</taxon>
    </lineage>
</organism>
<protein>
    <recommendedName>
        <fullName evidence="1">RNase H type-1 domain-containing protein</fullName>
    </recommendedName>
</protein>
<dbReference type="InterPro" id="IPR036397">
    <property type="entry name" value="RNaseH_sf"/>
</dbReference>
<evidence type="ECO:0000259" key="1">
    <source>
        <dbReference type="Pfam" id="PF13456"/>
    </source>
</evidence>
<comment type="caution">
    <text evidence="2">The sequence shown here is derived from an EMBL/GenBank/DDBJ whole genome shotgun (WGS) entry which is preliminary data.</text>
</comment>
<dbReference type="InterPro" id="IPR002156">
    <property type="entry name" value="RNaseH_domain"/>
</dbReference>
<dbReference type="Pfam" id="PF13456">
    <property type="entry name" value="RVT_3"/>
    <property type="match status" value="1"/>
</dbReference>
<name>A0ABR2ECK0_9ROSI</name>
<dbReference type="InterPro" id="IPR053151">
    <property type="entry name" value="RNase_H-like"/>
</dbReference>
<dbReference type="InterPro" id="IPR044730">
    <property type="entry name" value="RNase_H-like_dom_plant"/>
</dbReference>
<keyword evidence="3" id="KW-1185">Reference proteome</keyword>
<reference evidence="2 3" key="1">
    <citation type="journal article" date="2024" name="G3 (Bethesda)">
        <title>Genome assembly of Hibiscus sabdariffa L. provides insights into metabolisms of medicinal natural products.</title>
        <authorList>
            <person name="Kim T."/>
        </authorList>
    </citation>
    <scope>NUCLEOTIDE SEQUENCE [LARGE SCALE GENOMIC DNA]</scope>
    <source>
        <strain evidence="2">TK-2024</strain>
        <tissue evidence="2">Old leaves</tissue>
    </source>
</reference>
<feature type="domain" description="RNase H type-1" evidence="1">
    <location>
        <begin position="175"/>
        <end position="293"/>
    </location>
</feature>
<dbReference type="EMBL" id="JBBPBM010000017">
    <property type="protein sequence ID" value="KAK8556676.1"/>
    <property type="molecule type" value="Genomic_DNA"/>
</dbReference>
<dbReference type="Gene3D" id="3.30.420.10">
    <property type="entry name" value="Ribonuclease H-like superfamily/Ribonuclease H"/>
    <property type="match status" value="1"/>
</dbReference>
<dbReference type="SUPFAM" id="SSF53098">
    <property type="entry name" value="Ribonuclease H-like"/>
    <property type="match status" value="1"/>
</dbReference>
<evidence type="ECO:0000313" key="2">
    <source>
        <dbReference type="EMBL" id="KAK8556676.1"/>
    </source>
</evidence>
<sequence>MRASEAWSLGTGTSINPLDDNLILLLGPLRSYLLHDPTTLQVQQISDLLDNNGQWDIVKLSGSTAFTYFPLALPQRKINDQCRAMSPVVMPASALSLLSSCPQNLNACFLRLQLRERNALVFNGILSIDADTVQCSITWARYYSKCIIKAPSSHSPSRESKHWQRPELGWVSLCTDGVISPATGIGSVSGVFRTDDGSWIYGFNKSIGIMQPLQAELWGIFVGLQIAWDIGFERLLIQSDSKEAIKLLNDNDVASNHCALVCSIARLRNLRWETTTQWIPRTGNEPVDMLAKFDNLPYYNTTYFDQPPKLLLPLLDLDTLNSM</sequence>
<dbReference type="Proteomes" id="UP001472677">
    <property type="component" value="Unassembled WGS sequence"/>
</dbReference>
<dbReference type="CDD" id="cd06222">
    <property type="entry name" value="RNase_H_like"/>
    <property type="match status" value="1"/>
</dbReference>
<dbReference type="PANTHER" id="PTHR47723:SF19">
    <property type="entry name" value="POLYNUCLEOTIDYL TRANSFERASE, RIBONUCLEASE H-LIKE SUPERFAMILY PROTEIN"/>
    <property type="match status" value="1"/>
</dbReference>
<evidence type="ECO:0000313" key="3">
    <source>
        <dbReference type="Proteomes" id="UP001472677"/>
    </source>
</evidence>
<dbReference type="InterPro" id="IPR012337">
    <property type="entry name" value="RNaseH-like_sf"/>
</dbReference>